<dbReference type="Proteomes" id="UP000464378">
    <property type="component" value="Chromosome"/>
</dbReference>
<dbReference type="Gene3D" id="2.30.30.30">
    <property type="match status" value="1"/>
</dbReference>
<dbReference type="EMBL" id="LR586016">
    <property type="protein sequence ID" value="VIP04798.1"/>
    <property type="molecule type" value="Genomic_DNA"/>
</dbReference>
<dbReference type="FunFam" id="2.40.50.140:FF:000009">
    <property type="entry name" value="Elongation factor P"/>
    <property type="match status" value="1"/>
</dbReference>
<dbReference type="Pfam" id="PF08207">
    <property type="entry name" value="EFP_N"/>
    <property type="match status" value="1"/>
</dbReference>
<dbReference type="EMBL" id="LR593887">
    <property type="protein sequence ID" value="VTS06956.1"/>
    <property type="molecule type" value="Genomic_DNA"/>
</dbReference>
<dbReference type="NCBIfam" id="TIGR00038">
    <property type="entry name" value="efp"/>
    <property type="match status" value="1"/>
</dbReference>
<dbReference type="InterPro" id="IPR014722">
    <property type="entry name" value="Rib_uL2_dom2"/>
</dbReference>
<dbReference type="GO" id="GO:0003746">
    <property type="term" value="F:translation elongation factor activity"/>
    <property type="evidence" value="ECO:0007669"/>
    <property type="project" value="UniProtKB-UniRule"/>
</dbReference>
<protein>
    <recommendedName>
        <fullName evidence="7 8">Elongation factor P</fullName>
        <shortName evidence="7">EF-P</shortName>
    </recommendedName>
</protein>
<evidence type="ECO:0000313" key="13">
    <source>
        <dbReference type="Proteomes" id="UP000464378"/>
    </source>
</evidence>
<evidence type="ECO:0000256" key="4">
    <source>
        <dbReference type="ARBA" id="ARBA00022490"/>
    </source>
</evidence>
<keyword evidence="4 7" id="KW-0963">Cytoplasm</keyword>
<dbReference type="Pfam" id="PF01132">
    <property type="entry name" value="EFP"/>
    <property type="match status" value="1"/>
</dbReference>
<dbReference type="InterPro" id="IPR020599">
    <property type="entry name" value="Transl_elong_fac_P/YeiP"/>
</dbReference>
<dbReference type="InParanoid" id="A0A6C2YSU2"/>
<accession>A0A6C2YSU2</accession>
<dbReference type="HAMAP" id="MF_00141">
    <property type="entry name" value="EF_P"/>
    <property type="match status" value="1"/>
</dbReference>
<keyword evidence="13" id="KW-1185">Reference proteome</keyword>
<dbReference type="AlphaFoldDB" id="A0A6C2YSU2"/>
<dbReference type="FunCoup" id="A0A6C2YSU2">
    <property type="interactions" value="487"/>
</dbReference>
<evidence type="ECO:0000259" key="11">
    <source>
        <dbReference type="SMART" id="SM01185"/>
    </source>
</evidence>
<dbReference type="KEGG" id="tim:GMBLW1_43950"/>
<keyword evidence="6 7" id="KW-0648">Protein biosynthesis</keyword>
<proteinExistence type="inferred from homology"/>
<dbReference type="NCBIfam" id="NF001810">
    <property type="entry name" value="PRK00529.1"/>
    <property type="match status" value="1"/>
</dbReference>
<dbReference type="InterPro" id="IPR001059">
    <property type="entry name" value="Transl_elong_P/YeiP_cen"/>
</dbReference>
<organism evidence="12">
    <name type="scientific">Tuwongella immobilis</name>
    <dbReference type="NCBI Taxonomy" id="692036"/>
    <lineage>
        <taxon>Bacteria</taxon>
        <taxon>Pseudomonadati</taxon>
        <taxon>Planctomycetota</taxon>
        <taxon>Planctomycetia</taxon>
        <taxon>Gemmatales</taxon>
        <taxon>Gemmataceae</taxon>
        <taxon>Tuwongella</taxon>
    </lineage>
</organism>
<dbReference type="PANTHER" id="PTHR30053:SF14">
    <property type="entry name" value="TRANSLATION ELONGATION FACTOR KOW-LIKE DOMAIN-CONTAINING PROTEIN"/>
    <property type="match status" value="1"/>
</dbReference>
<evidence type="ECO:0000313" key="12">
    <source>
        <dbReference type="EMBL" id="VIP04798.1"/>
    </source>
</evidence>
<evidence type="ECO:0000259" key="10">
    <source>
        <dbReference type="SMART" id="SM00841"/>
    </source>
</evidence>
<evidence type="ECO:0000256" key="2">
    <source>
        <dbReference type="ARBA" id="ARBA00004815"/>
    </source>
</evidence>
<dbReference type="Gene3D" id="2.40.50.140">
    <property type="entry name" value="Nucleic acid-binding proteins"/>
    <property type="match status" value="2"/>
</dbReference>
<evidence type="ECO:0000256" key="8">
    <source>
        <dbReference type="NCBIfam" id="TIGR00038"/>
    </source>
</evidence>
<dbReference type="SMART" id="SM00841">
    <property type="entry name" value="Elong-fact-P_C"/>
    <property type="match status" value="1"/>
</dbReference>
<dbReference type="InterPro" id="IPR011768">
    <property type="entry name" value="Transl_elongation_fac_P"/>
</dbReference>
<feature type="domain" description="Translation elongation factor P/YeiP central" evidence="11">
    <location>
        <begin position="70"/>
        <end position="124"/>
    </location>
</feature>
<gene>
    <name evidence="7" type="primary">efp</name>
    <name evidence="12" type="ORF">GMBLW1_43950</name>
</gene>
<evidence type="ECO:0000256" key="9">
    <source>
        <dbReference type="RuleBase" id="RU004389"/>
    </source>
</evidence>
<evidence type="ECO:0000256" key="7">
    <source>
        <dbReference type="HAMAP-Rule" id="MF_00141"/>
    </source>
</evidence>
<dbReference type="GO" id="GO:0043043">
    <property type="term" value="P:peptide biosynthetic process"/>
    <property type="evidence" value="ECO:0007669"/>
    <property type="project" value="InterPro"/>
</dbReference>
<dbReference type="UniPathway" id="UPA00345"/>
<sequence>MASIKFIDVRKGMVLVLEDKQLYQCLDRDLNTPGNWRAILQLKLKNLKTESITMQRVRPDDKVELAYLETKDMNYSYRDGNEFIFVENETFEQYTLPEELVGEQIGYLKENDPCKVTFYEGKALSLELPQIVELKVIETDPGIKGATAAAQYKPATLETGIKVTVPMFINIGEGVRVDTTTGEYVGRVTAEK</sequence>
<feature type="domain" description="Elongation factor P C-terminal" evidence="10">
    <location>
        <begin position="132"/>
        <end position="187"/>
    </location>
</feature>
<dbReference type="CDD" id="cd04470">
    <property type="entry name" value="S1_EF-P_repeat_1"/>
    <property type="match status" value="1"/>
</dbReference>
<dbReference type="InterPro" id="IPR013852">
    <property type="entry name" value="Transl_elong_P/YeiP_CS"/>
</dbReference>
<evidence type="ECO:0000256" key="6">
    <source>
        <dbReference type="ARBA" id="ARBA00022917"/>
    </source>
</evidence>
<evidence type="ECO:0000256" key="3">
    <source>
        <dbReference type="ARBA" id="ARBA00009479"/>
    </source>
</evidence>
<dbReference type="RefSeq" id="WP_162659829.1">
    <property type="nucleotide sequence ID" value="NZ_LR593887.1"/>
</dbReference>
<comment type="function">
    <text evidence="7">Involved in peptide bond synthesis. Stimulates efficient translation and peptide-bond synthesis on native or reconstituted 70S ribosomes in vitro. Probably functions indirectly by altering the affinity of the ribosome for aminoacyl-tRNA, thus increasing their reactivity as acceptors for peptidyl transferase.</text>
</comment>
<dbReference type="PROSITE" id="PS01275">
    <property type="entry name" value="EFP"/>
    <property type="match status" value="1"/>
</dbReference>
<dbReference type="InterPro" id="IPR015365">
    <property type="entry name" value="Elong-fact-P_C"/>
</dbReference>
<dbReference type="SMART" id="SM01185">
    <property type="entry name" value="EFP"/>
    <property type="match status" value="1"/>
</dbReference>
<reference evidence="12" key="1">
    <citation type="submission" date="2019-04" db="EMBL/GenBank/DDBJ databases">
        <authorList>
            <consortium name="Science for Life Laboratories"/>
        </authorList>
    </citation>
    <scope>NUCLEOTIDE SEQUENCE</scope>
    <source>
        <strain evidence="12">MBLW1</strain>
    </source>
</reference>
<dbReference type="PANTHER" id="PTHR30053">
    <property type="entry name" value="ELONGATION FACTOR P"/>
    <property type="match status" value="1"/>
</dbReference>
<dbReference type="InterPro" id="IPR012340">
    <property type="entry name" value="NA-bd_OB-fold"/>
</dbReference>
<comment type="subcellular location">
    <subcellularLocation>
        <location evidence="1 7">Cytoplasm</location>
    </subcellularLocation>
</comment>
<dbReference type="CDD" id="cd05794">
    <property type="entry name" value="S1_EF-P_repeat_2"/>
    <property type="match status" value="1"/>
</dbReference>
<dbReference type="PIRSF" id="PIRSF005901">
    <property type="entry name" value="EF-P"/>
    <property type="match status" value="1"/>
</dbReference>
<keyword evidence="5 7" id="KW-0251">Elongation factor</keyword>
<comment type="similarity">
    <text evidence="3 7 9">Belongs to the elongation factor P family.</text>
</comment>
<dbReference type="SUPFAM" id="SSF50104">
    <property type="entry name" value="Translation proteins SH3-like domain"/>
    <property type="match status" value="1"/>
</dbReference>
<name>A0A6C2YSU2_9BACT</name>
<dbReference type="GO" id="GO:0005829">
    <property type="term" value="C:cytosol"/>
    <property type="evidence" value="ECO:0007669"/>
    <property type="project" value="UniProtKB-ARBA"/>
</dbReference>
<dbReference type="SUPFAM" id="SSF50249">
    <property type="entry name" value="Nucleic acid-binding proteins"/>
    <property type="match status" value="2"/>
</dbReference>
<dbReference type="Pfam" id="PF09285">
    <property type="entry name" value="Elong-fact-P_C"/>
    <property type="match status" value="1"/>
</dbReference>
<evidence type="ECO:0000256" key="1">
    <source>
        <dbReference type="ARBA" id="ARBA00004496"/>
    </source>
</evidence>
<evidence type="ECO:0000256" key="5">
    <source>
        <dbReference type="ARBA" id="ARBA00022768"/>
    </source>
</evidence>
<dbReference type="InterPro" id="IPR013185">
    <property type="entry name" value="Transl_elong_KOW-like"/>
</dbReference>
<dbReference type="InterPro" id="IPR008991">
    <property type="entry name" value="Translation_prot_SH3-like_sf"/>
</dbReference>
<comment type="pathway">
    <text evidence="2 7">Protein biosynthesis; polypeptide chain elongation.</text>
</comment>
<dbReference type="FunFam" id="2.40.50.140:FF:000004">
    <property type="entry name" value="Elongation factor P"/>
    <property type="match status" value="1"/>
</dbReference>